<dbReference type="GO" id="GO:0005634">
    <property type="term" value="C:nucleus"/>
    <property type="evidence" value="ECO:0007669"/>
    <property type="project" value="UniProtKB-SubCell"/>
</dbReference>
<dbReference type="PANTHER" id="PTHR47338:SF10">
    <property type="entry name" value="TRANSCRIPTION FACTOR DOMAIN-CONTAINING PROTEIN-RELATED"/>
    <property type="match status" value="1"/>
</dbReference>
<evidence type="ECO:0000259" key="8">
    <source>
        <dbReference type="PROSITE" id="PS50048"/>
    </source>
</evidence>
<dbReference type="PANTHER" id="PTHR47338">
    <property type="entry name" value="ZN(II)2CYS6 TRANSCRIPTION FACTOR (EUROFUNG)-RELATED"/>
    <property type="match status" value="1"/>
</dbReference>
<evidence type="ECO:0000313" key="10">
    <source>
        <dbReference type="Proteomes" id="UP000777438"/>
    </source>
</evidence>
<dbReference type="Pfam" id="PF00172">
    <property type="entry name" value="Zn_clus"/>
    <property type="match status" value="1"/>
</dbReference>
<feature type="compositionally biased region" description="Low complexity" evidence="7">
    <location>
        <begin position="725"/>
        <end position="735"/>
    </location>
</feature>
<comment type="caution">
    <text evidence="9">The sequence shown here is derived from an EMBL/GenBank/DDBJ whole genome shotgun (WGS) entry which is preliminary data.</text>
</comment>
<dbReference type="GO" id="GO:0008270">
    <property type="term" value="F:zinc ion binding"/>
    <property type="evidence" value="ECO:0007669"/>
    <property type="project" value="InterPro"/>
</dbReference>
<feature type="compositionally biased region" description="Polar residues" evidence="7">
    <location>
        <begin position="739"/>
        <end position="748"/>
    </location>
</feature>
<comment type="subcellular location">
    <subcellularLocation>
        <location evidence="1">Nucleus</location>
    </subcellularLocation>
</comment>
<dbReference type="PROSITE" id="PS00463">
    <property type="entry name" value="ZN2_CY6_FUNGAL_1"/>
    <property type="match status" value="1"/>
</dbReference>
<evidence type="ECO:0000256" key="7">
    <source>
        <dbReference type="SAM" id="MobiDB-lite"/>
    </source>
</evidence>
<protein>
    <recommendedName>
        <fullName evidence="8">Zn(2)-C6 fungal-type domain-containing protein</fullName>
    </recommendedName>
</protein>
<dbReference type="InterPro" id="IPR036864">
    <property type="entry name" value="Zn2-C6_fun-type_DNA-bd_sf"/>
</dbReference>
<dbReference type="InterPro" id="IPR050815">
    <property type="entry name" value="TF_fung"/>
</dbReference>
<dbReference type="EMBL" id="JAGPYM010000009">
    <property type="protein sequence ID" value="KAH6890411.1"/>
    <property type="molecule type" value="Genomic_DNA"/>
</dbReference>
<feature type="region of interest" description="Disordered" evidence="7">
    <location>
        <begin position="715"/>
        <end position="756"/>
    </location>
</feature>
<dbReference type="AlphaFoldDB" id="A0A9P9AQY5"/>
<keyword evidence="6" id="KW-0175">Coiled coil</keyword>
<feature type="domain" description="Zn(2)-C6 fungal-type" evidence="8">
    <location>
        <begin position="23"/>
        <end position="53"/>
    </location>
</feature>
<evidence type="ECO:0000313" key="9">
    <source>
        <dbReference type="EMBL" id="KAH6890411.1"/>
    </source>
</evidence>
<organism evidence="9 10">
    <name type="scientific">Thelonectria olida</name>
    <dbReference type="NCBI Taxonomy" id="1576542"/>
    <lineage>
        <taxon>Eukaryota</taxon>
        <taxon>Fungi</taxon>
        <taxon>Dikarya</taxon>
        <taxon>Ascomycota</taxon>
        <taxon>Pezizomycotina</taxon>
        <taxon>Sordariomycetes</taxon>
        <taxon>Hypocreomycetidae</taxon>
        <taxon>Hypocreales</taxon>
        <taxon>Nectriaceae</taxon>
        <taxon>Thelonectria</taxon>
    </lineage>
</organism>
<evidence type="ECO:0000256" key="2">
    <source>
        <dbReference type="ARBA" id="ARBA00022723"/>
    </source>
</evidence>
<dbReference type="CDD" id="cd12148">
    <property type="entry name" value="fungal_TF_MHR"/>
    <property type="match status" value="1"/>
</dbReference>
<keyword evidence="3" id="KW-0805">Transcription regulation</keyword>
<dbReference type="Pfam" id="PF04082">
    <property type="entry name" value="Fungal_trans"/>
    <property type="match status" value="1"/>
</dbReference>
<dbReference type="CDD" id="cd00067">
    <property type="entry name" value="GAL4"/>
    <property type="match status" value="1"/>
</dbReference>
<dbReference type="OrthoDB" id="4456959at2759"/>
<reference evidence="9 10" key="1">
    <citation type="journal article" date="2021" name="Nat. Commun.">
        <title>Genetic determinants of endophytism in the Arabidopsis root mycobiome.</title>
        <authorList>
            <person name="Mesny F."/>
            <person name="Miyauchi S."/>
            <person name="Thiergart T."/>
            <person name="Pickel B."/>
            <person name="Atanasova L."/>
            <person name="Karlsson M."/>
            <person name="Huettel B."/>
            <person name="Barry K.W."/>
            <person name="Haridas S."/>
            <person name="Chen C."/>
            <person name="Bauer D."/>
            <person name="Andreopoulos W."/>
            <person name="Pangilinan J."/>
            <person name="LaButti K."/>
            <person name="Riley R."/>
            <person name="Lipzen A."/>
            <person name="Clum A."/>
            <person name="Drula E."/>
            <person name="Henrissat B."/>
            <person name="Kohler A."/>
            <person name="Grigoriev I.V."/>
            <person name="Martin F.M."/>
            <person name="Hacquard S."/>
        </authorList>
    </citation>
    <scope>NUCLEOTIDE SEQUENCE [LARGE SCALE GENOMIC DNA]</scope>
    <source>
        <strain evidence="9 10">MPI-CAGE-CH-0241</strain>
    </source>
</reference>
<evidence type="ECO:0000256" key="3">
    <source>
        <dbReference type="ARBA" id="ARBA00023015"/>
    </source>
</evidence>
<keyword evidence="4" id="KW-0804">Transcription</keyword>
<dbReference type="SMART" id="SM00906">
    <property type="entry name" value="Fungal_trans"/>
    <property type="match status" value="1"/>
</dbReference>
<dbReference type="SUPFAM" id="SSF57701">
    <property type="entry name" value="Zn2/Cys6 DNA-binding domain"/>
    <property type="match status" value="1"/>
</dbReference>
<keyword evidence="5" id="KW-0539">Nucleus</keyword>
<dbReference type="Proteomes" id="UP000777438">
    <property type="component" value="Unassembled WGS sequence"/>
</dbReference>
<keyword evidence="10" id="KW-1185">Reference proteome</keyword>
<dbReference type="InterPro" id="IPR007219">
    <property type="entry name" value="XnlR_reg_dom"/>
</dbReference>
<evidence type="ECO:0000256" key="4">
    <source>
        <dbReference type="ARBA" id="ARBA00023163"/>
    </source>
</evidence>
<feature type="compositionally biased region" description="Polar residues" evidence="7">
    <location>
        <begin position="7"/>
        <end position="18"/>
    </location>
</feature>
<sequence>MPDTTESDPSASAAQPGSTEPLACVSCRARKLKCDRTKPACSRCVKVSNDCVYPESRRKPTFKRRNVKELEARLAQVEDYLNQVNKAVDDKKAENASPDQPTQQDFDFDFTAQNDQPQTAPTVGSSTDSQQPAFIIDDVDAPPDSFSSTDYFNDAQLMGLGMSESLPPLETMEELNTIFFQTQHFFVPIVHPGRYLQAFYGSPFMKPPLCLQYSIWAMASFGHVKYDRYHDVFYQRARQYIDGDEMKGHGEHFITVNHAQAWGLIASYEAKRMLFTRSTMSAARCVRLCQMMGLDRVDAEENNSPPTLGPHLTWAELEERRRVFWGAFCFDAHASISTGWPSLINFDDIVTRLPSPEEDFMNDHKVETAFLHEVWQGASYTGFAGTVVVCQIFKTILLHVHRAKPDDRPEDVMHGAFWKRHRELDNNLSSVFMFLPEKLRLPQNIRDPTAAHTNLNLHASVICLHHAAVEKVDKHNLPQTLKETSLVRLRAAAEEVVNIIKLASHAMASFKSPLCALSMYCATTVYVYQAKQDPVAGLTAIDLSNLETIINAMEAIARTHNITRAFLQQAYLDIERNDLSSCMPMPMLRKYRNAFGQIKPNIPLLCRSSVAKHTEVSPILPGRLPLGRAGRSGYLAGESDNGENIIGKECFSAVLGAVTRNVAPARPLNVPSNNKRKRMSPSPGPDLMAGLGGPPTTMAPNVKTPAWPTTLVCPGNMTLPDRTGSSSSSSPANHHSASRTATGSSHTSPGIGIGLGNTAEENRIDLRAFHGRISTPLWQGAAEETTFFAQINESMINVLSTDTGDTWGILDADLNWDATTNTG</sequence>
<evidence type="ECO:0000256" key="1">
    <source>
        <dbReference type="ARBA" id="ARBA00004123"/>
    </source>
</evidence>
<dbReference type="GO" id="GO:0006351">
    <property type="term" value="P:DNA-templated transcription"/>
    <property type="evidence" value="ECO:0007669"/>
    <property type="project" value="InterPro"/>
</dbReference>
<feature type="coiled-coil region" evidence="6">
    <location>
        <begin position="67"/>
        <end position="94"/>
    </location>
</feature>
<keyword evidence="2" id="KW-0479">Metal-binding</keyword>
<dbReference type="PROSITE" id="PS50048">
    <property type="entry name" value="ZN2_CY6_FUNGAL_2"/>
    <property type="match status" value="1"/>
</dbReference>
<evidence type="ECO:0000256" key="5">
    <source>
        <dbReference type="ARBA" id="ARBA00023242"/>
    </source>
</evidence>
<dbReference type="InterPro" id="IPR001138">
    <property type="entry name" value="Zn2Cys6_DnaBD"/>
</dbReference>
<dbReference type="GO" id="GO:0000981">
    <property type="term" value="F:DNA-binding transcription factor activity, RNA polymerase II-specific"/>
    <property type="evidence" value="ECO:0007669"/>
    <property type="project" value="InterPro"/>
</dbReference>
<dbReference type="Gene3D" id="4.10.240.10">
    <property type="entry name" value="Zn(2)-C6 fungal-type DNA-binding domain"/>
    <property type="match status" value="1"/>
</dbReference>
<feature type="region of interest" description="Disordered" evidence="7">
    <location>
        <begin position="1"/>
        <end position="21"/>
    </location>
</feature>
<proteinExistence type="predicted"/>
<name>A0A9P9AQY5_9HYPO</name>
<accession>A0A9P9AQY5</accession>
<feature type="region of interest" description="Disordered" evidence="7">
    <location>
        <begin position="665"/>
        <end position="694"/>
    </location>
</feature>
<dbReference type="GO" id="GO:0003677">
    <property type="term" value="F:DNA binding"/>
    <property type="evidence" value="ECO:0007669"/>
    <property type="project" value="InterPro"/>
</dbReference>
<dbReference type="SMART" id="SM00066">
    <property type="entry name" value="GAL4"/>
    <property type="match status" value="1"/>
</dbReference>
<evidence type="ECO:0000256" key="6">
    <source>
        <dbReference type="SAM" id="Coils"/>
    </source>
</evidence>
<gene>
    <name evidence="9" type="ORF">B0T10DRAFT_318009</name>
</gene>